<dbReference type="InterPro" id="IPR051602">
    <property type="entry name" value="ACC_Biotin_Carboxylase"/>
</dbReference>
<evidence type="ECO:0000256" key="1">
    <source>
        <dbReference type="ARBA" id="ARBA00003761"/>
    </source>
</evidence>
<dbReference type="NCBIfam" id="NF006367">
    <property type="entry name" value="PRK08591.1"/>
    <property type="match status" value="1"/>
</dbReference>
<accession>A0A5C1NGA7</accession>
<dbReference type="GO" id="GO:0046872">
    <property type="term" value="F:metal ion binding"/>
    <property type="evidence" value="ECO:0007669"/>
    <property type="project" value="InterPro"/>
</dbReference>
<keyword evidence="6" id="KW-0436">Ligase</keyword>
<keyword evidence="7 12" id="KW-0547">Nucleotide-binding</keyword>
<feature type="domain" description="ATP-grasp" evidence="14">
    <location>
        <begin position="120"/>
        <end position="317"/>
    </location>
</feature>
<dbReference type="PROSITE" id="PS50975">
    <property type="entry name" value="ATP_GRASP"/>
    <property type="match status" value="1"/>
</dbReference>
<evidence type="ECO:0000256" key="12">
    <source>
        <dbReference type="PROSITE-ProRule" id="PRU00409"/>
    </source>
</evidence>
<dbReference type="OrthoDB" id="9803706at2"/>
<evidence type="ECO:0000256" key="10">
    <source>
        <dbReference type="ARBA" id="ARBA00033786"/>
    </source>
</evidence>
<dbReference type="InterPro" id="IPR005479">
    <property type="entry name" value="CPAse_ATP-bd"/>
</dbReference>
<evidence type="ECO:0000313" key="17">
    <source>
        <dbReference type="Proteomes" id="UP000324285"/>
    </source>
</evidence>
<protein>
    <recommendedName>
        <fullName evidence="5">Biotin carboxylase</fullName>
        <ecNumber evidence="4">6.3.4.14</ecNumber>
    </recommendedName>
    <alternativeName>
        <fullName evidence="10">Acetyl-coenzyme A carboxylase biotin carboxylase subunit A</fullName>
    </alternativeName>
</protein>
<dbReference type="Pfam" id="PF02786">
    <property type="entry name" value="CPSase_L_D2"/>
    <property type="match status" value="1"/>
</dbReference>
<name>A0A5C1NGA7_9GAMM</name>
<keyword evidence="9" id="KW-0092">Biotin</keyword>
<dbReference type="KEGG" id="hbh:E4T21_06815"/>
<comment type="function">
    <text evidence="1">This protein is a component of the acetyl coenzyme A carboxylase complex; first, biotin carboxylase catalyzes the carboxylation of the carrier protein and then the transcarboxylase transfers the carboxyl group to form malonyl-CoA.</text>
</comment>
<dbReference type="NCBIfam" id="NF009471">
    <property type="entry name" value="PRK12833.1"/>
    <property type="match status" value="1"/>
</dbReference>
<dbReference type="SMART" id="SM00878">
    <property type="entry name" value="Biotin_carb_C"/>
    <property type="match status" value="1"/>
</dbReference>
<dbReference type="InterPro" id="IPR016185">
    <property type="entry name" value="PreATP-grasp_dom_sf"/>
</dbReference>
<evidence type="ECO:0000256" key="7">
    <source>
        <dbReference type="ARBA" id="ARBA00022741"/>
    </source>
</evidence>
<dbReference type="SUPFAM" id="SSF52440">
    <property type="entry name" value="PreATP-grasp domain"/>
    <property type="match status" value="1"/>
</dbReference>
<evidence type="ECO:0000256" key="2">
    <source>
        <dbReference type="ARBA" id="ARBA00004956"/>
    </source>
</evidence>
<comment type="pathway">
    <text evidence="2">Lipid metabolism; malonyl-CoA biosynthesis; malonyl-CoA from acetyl-CoA: step 1/1.</text>
</comment>
<dbReference type="InterPro" id="IPR005481">
    <property type="entry name" value="BC-like_N"/>
</dbReference>
<sequence length="480" mass="52373">MNGRLLIANRGEIAVRIVRAAQELGLTSIVVHSEADAESLAVQLADEAVCIGPAQAAKSYLNIDAILAAARDCRADAVHPGYGFLSENAEFARRVEAAGIVFVGPDAGLIERMGNKSEARATAMAAGVPVVPGSPGPVVGIDEATSVAGDVGYPLLIKAAAGGGGRGIRTARNESELREQLPLAQAEARAAFGDDSVYLERYIERARHIEVQILADGERAVHLFERECSLQRRRQKVFEEAPSPALSEKARQQLCESAVALAEHVGYRAAGTLEYLYDDDSGEFFFIEMNTRIQVEHPVTEMITGIDLVREMIRIALGQGLSLQQGDIQRRGWAVEMRLNAEDPDKGFFPSPGRVEKLTWPTGPGIRIDSLLYEGYRMPPYYDSMVAKLIVWDETREAALKRAARALDEFCLEGFTTTAGLHRRLLDEPAIQNGDFHTGSLEVWLEDQSQALSQSESQLRSQAQSQLRSQPQSTSVEEAS</sequence>
<evidence type="ECO:0000256" key="11">
    <source>
        <dbReference type="ARBA" id="ARBA00048600"/>
    </source>
</evidence>
<feature type="region of interest" description="Disordered" evidence="13">
    <location>
        <begin position="454"/>
        <end position="480"/>
    </location>
</feature>
<dbReference type="SUPFAM" id="SSF56059">
    <property type="entry name" value="Glutathione synthetase ATP-binding domain-like"/>
    <property type="match status" value="1"/>
</dbReference>
<dbReference type="SUPFAM" id="SSF51246">
    <property type="entry name" value="Rudiment single hybrid motif"/>
    <property type="match status" value="1"/>
</dbReference>
<dbReference type="GO" id="GO:0004075">
    <property type="term" value="F:biotin carboxylase activity"/>
    <property type="evidence" value="ECO:0007669"/>
    <property type="project" value="UniProtKB-EC"/>
</dbReference>
<evidence type="ECO:0000256" key="6">
    <source>
        <dbReference type="ARBA" id="ARBA00022598"/>
    </source>
</evidence>
<comment type="catalytic activity">
    <reaction evidence="11">
        <text>N(6)-biotinyl-L-lysyl-[protein] + hydrogencarbonate + ATP = N(6)-carboxybiotinyl-L-lysyl-[protein] + ADP + phosphate + H(+)</text>
        <dbReference type="Rhea" id="RHEA:13501"/>
        <dbReference type="Rhea" id="RHEA-COMP:10505"/>
        <dbReference type="Rhea" id="RHEA-COMP:10506"/>
        <dbReference type="ChEBI" id="CHEBI:15378"/>
        <dbReference type="ChEBI" id="CHEBI:17544"/>
        <dbReference type="ChEBI" id="CHEBI:30616"/>
        <dbReference type="ChEBI" id="CHEBI:43474"/>
        <dbReference type="ChEBI" id="CHEBI:83144"/>
        <dbReference type="ChEBI" id="CHEBI:83145"/>
        <dbReference type="ChEBI" id="CHEBI:456216"/>
        <dbReference type="EC" id="6.3.4.14"/>
    </reaction>
</comment>
<organism evidence="16 17">
    <name type="scientific">Halomonas binhaiensis</name>
    <dbReference type="NCBI Taxonomy" id="2562282"/>
    <lineage>
        <taxon>Bacteria</taxon>
        <taxon>Pseudomonadati</taxon>
        <taxon>Pseudomonadota</taxon>
        <taxon>Gammaproteobacteria</taxon>
        <taxon>Oceanospirillales</taxon>
        <taxon>Halomonadaceae</taxon>
        <taxon>Halomonas</taxon>
    </lineage>
</organism>
<dbReference type="AlphaFoldDB" id="A0A5C1NGA7"/>
<evidence type="ECO:0000259" key="14">
    <source>
        <dbReference type="PROSITE" id="PS50975"/>
    </source>
</evidence>
<proteinExistence type="predicted"/>
<dbReference type="RefSeq" id="WP_149284291.1">
    <property type="nucleotide sequence ID" value="NZ_CP038437.2"/>
</dbReference>
<gene>
    <name evidence="16" type="ORF">E4T21_06815</name>
</gene>
<dbReference type="PROSITE" id="PS00866">
    <property type="entry name" value="CPSASE_1"/>
    <property type="match status" value="1"/>
</dbReference>
<dbReference type="FunFam" id="3.30.1490.20:FF:000018">
    <property type="entry name" value="Biotin carboxylase"/>
    <property type="match status" value="1"/>
</dbReference>
<reference evidence="16" key="1">
    <citation type="submission" date="2021-02" db="EMBL/GenBank/DDBJ databases">
        <title>Strain Y2R2, a novel species of the genus Halomonas.</title>
        <authorList>
            <person name="Huang H."/>
        </authorList>
    </citation>
    <scope>NUCLEOTIDE SEQUENCE</scope>
    <source>
        <strain evidence="16">Y2R2</strain>
    </source>
</reference>
<dbReference type="Gene3D" id="3.30.470.20">
    <property type="entry name" value="ATP-grasp fold, B domain"/>
    <property type="match status" value="1"/>
</dbReference>
<keyword evidence="17" id="KW-1185">Reference proteome</keyword>
<evidence type="ECO:0000256" key="5">
    <source>
        <dbReference type="ARBA" id="ARBA00017242"/>
    </source>
</evidence>
<evidence type="ECO:0000256" key="9">
    <source>
        <dbReference type="ARBA" id="ARBA00023267"/>
    </source>
</evidence>
<feature type="compositionally biased region" description="Low complexity" evidence="13">
    <location>
        <begin position="454"/>
        <end position="473"/>
    </location>
</feature>
<dbReference type="EMBL" id="CP038437">
    <property type="protein sequence ID" value="QEM81277.1"/>
    <property type="molecule type" value="Genomic_DNA"/>
</dbReference>
<dbReference type="InterPro" id="IPR011761">
    <property type="entry name" value="ATP-grasp"/>
</dbReference>
<evidence type="ECO:0000256" key="4">
    <source>
        <dbReference type="ARBA" id="ARBA00013263"/>
    </source>
</evidence>
<dbReference type="InterPro" id="IPR011764">
    <property type="entry name" value="Biotin_carboxylation_dom"/>
</dbReference>
<keyword evidence="8 12" id="KW-0067">ATP-binding</keyword>
<evidence type="ECO:0000259" key="15">
    <source>
        <dbReference type="PROSITE" id="PS50979"/>
    </source>
</evidence>
<dbReference type="FunFam" id="3.40.50.20:FF:000010">
    <property type="entry name" value="Propionyl-CoA carboxylase subunit alpha"/>
    <property type="match status" value="1"/>
</dbReference>
<dbReference type="PANTHER" id="PTHR48095">
    <property type="entry name" value="PYRUVATE CARBOXYLASE SUBUNIT A"/>
    <property type="match status" value="1"/>
</dbReference>
<comment type="subunit">
    <text evidence="3">Acetyl-CoA carboxylase is a heterohexamer of biotin carboxyl carrier protein, biotin carboxylase and the two subunits of carboxyl transferase in a 2:2 complex.</text>
</comment>
<evidence type="ECO:0000256" key="8">
    <source>
        <dbReference type="ARBA" id="ARBA00022840"/>
    </source>
</evidence>
<evidence type="ECO:0000313" key="16">
    <source>
        <dbReference type="EMBL" id="QEM81277.1"/>
    </source>
</evidence>
<dbReference type="InterPro" id="IPR005482">
    <property type="entry name" value="Biotin_COase_C"/>
</dbReference>
<feature type="domain" description="Biotin carboxylation" evidence="15">
    <location>
        <begin position="1"/>
        <end position="446"/>
    </location>
</feature>
<dbReference type="EC" id="6.3.4.14" evidence="4"/>
<dbReference type="Proteomes" id="UP000324285">
    <property type="component" value="Chromosome"/>
</dbReference>
<evidence type="ECO:0000256" key="3">
    <source>
        <dbReference type="ARBA" id="ARBA00011750"/>
    </source>
</evidence>
<dbReference type="GO" id="GO:0005524">
    <property type="term" value="F:ATP binding"/>
    <property type="evidence" value="ECO:0007669"/>
    <property type="project" value="UniProtKB-UniRule"/>
</dbReference>
<dbReference type="Pfam" id="PF02785">
    <property type="entry name" value="Biotin_carb_C"/>
    <property type="match status" value="1"/>
</dbReference>
<evidence type="ECO:0000256" key="13">
    <source>
        <dbReference type="SAM" id="MobiDB-lite"/>
    </source>
</evidence>
<dbReference type="InterPro" id="IPR011054">
    <property type="entry name" value="Rudment_hybrid_motif"/>
</dbReference>
<dbReference type="PROSITE" id="PS50979">
    <property type="entry name" value="BC"/>
    <property type="match status" value="1"/>
</dbReference>
<dbReference type="PROSITE" id="PS00867">
    <property type="entry name" value="CPSASE_2"/>
    <property type="match status" value="1"/>
</dbReference>
<dbReference type="PANTHER" id="PTHR48095:SF2">
    <property type="entry name" value="BIOTIN CARBOXYLASE, CHLOROPLASTIC"/>
    <property type="match status" value="1"/>
</dbReference>
<dbReference type="Pfam" id="PF00289">
    <property type="entry name" value="Biotin_carb_N"/>
    <property type="match status" value="1"/>
</dbReference>